<feature type="domain" description="Trs120/TRAPPC9 N-terminal" evidence="3">
    <location>
        <begin position="9"/>
        <end position="339"/>
    </location>
</feature>
<dbReference type="InterPro" id="IPR058565">
    <property type="entry name" value="Ig_TRAPPC9_Trs120_1st"/>
</dbReference>
<evidence type="ECO:0000259" key="6">
    <source>
        <dbReference type="Pfam" id="PF26282"/>
    </source>
</evidence>
<sequence length="1291" mass="147527">MNILKHFPSYVGPSKIRTLVIPVGHWKRNEFNDAVQSLSEFNEIHLSDVTPIDSPIFTPQGFPHGRLFFEFLTIDHDDALELFLYDFEPFRKTFVIIGLVNDSSDPSANLNFMKEKYPTLISPNLIYTSASCLTKEFMQDIDAIENAFTSAPDMKKSAETIMCDIARNFLIALNNYYSSYKHVTLRSPGAIAGNSVLKTTLIRQNSYASSLSTASKAAAQSSVSSSSKTNAAATASKRLSSFEMTTNSLKRSASLKLATTLSGSENRAQQKSLGRQLKILGNFQLIAGRYVDALNSFTEAITTLYKVRDYLWLGSALDGISICFLLLSYLDLTYQIPQIVNLICPVEKLNIEAGSTNVSPVDSNTKTSATTTTATSTPRNSISMVAMQSPRNSMISLSAPTLNIDVENVNLPLLIKSISDKVFYYFDLSLMHNSEYAPQVVYCESLLKTLTFMTSCYKSSEFSKGVLDAIVKKHDVAVLDIPENSIFSRLEIYLYTNKLFELQLKEMQVEAQVNIYATMAEVYRLLGYERKQLFVLRLLMVALLATTNKIAWHPDYRSLLDTIVELFNIDERRPENNADDASQFTWLILQKKILQLCIKVSRKIDDFEYVAKFSSILITRYTHLLSRPEQETLVKDYIEPSITNGSITRYWDPFLLREIVLNRILDSDPISNEIPLESDMSSLKNLKDKQNSEDIDPQEVFNPFKQVQATSSILNENDKYPILVFLVGDKAEFTCRVQNPFKFDITIDNIQLDEEISEFCEIDEKAMTYSGPYSVKAESMRLITLPLIIKKPTYQKIYEVTSLKISVLQLPSQQFNIIKASKKSNLSEEEVENNRCIYSKVRIKILPEQPQLELLSTSKMTKNSWMMLDGTKTDFHITVRNKSLSCEINHIRIIPINNIEQLLKSDYWKKMPPDDLYIMEKQLDWLSKSCIRIVKTPEVIKPNETITFDLELDNTAVPFNFTGFDLLIEYGVNAADKSCIYLKKLSIPYEVTLRRTIEVPSMDIIPLNEFFSSDVENVDWISCIMNQTRNSTGLHPRDFILLLLDFRNSWIDGIKLNVQFEDFTSNEYHVEANHTSRIIVPIRKIDYKKHNFENMPIPRIYQGRQFIQSGMNEEQTIEMRQKFWCREHIISKLKCNWKLTTDQSVTGSVDFNKFIEKFDHKMVSTIYTGKLLFGVQLLIDKPEVKVGERTNLKILAEPTSTCRRKQNSALNFLDVVIFDRKTSKLLPRSNRRVLYNGSLTKSITTTKASVVNLEIIPIERGQYEFGVCISKSNNQDGIIQFDSERVVLSVI</sequence>
<keyword evidence="2" id="KW-0333">Golgi apparatus</keyword>
<evidence type="ECO:0000259" key="7">
    <source>
        <dbReference type="Pfam" id="PF26283"/>
    </source>
</evidence>
<dbReference type="GO" id="GO:0005802">
    <property type="term" value="C:trans-Golgi network"/>
    <property type="evidence" value="ECO:0007669"/>
    <property type="project" value="TreeGrafter"/>
</dbReference>
<protein>
    <recommendedName>
        <fullName evidence="10">Trs120p</fullName>
    </recommendedName>
</protein>
<proteinExistence type="predicted"/>
<evidence type="ECO:0000259" key="3">
    <source>
        <dbReference type="Pfam" id="PF08626"/>
    </source>
</evidence>
<dbReference type="PANTHER" id="PTHR21512:SF5">
    <property type="entry name" value="TRAFFICKING PROTEIN PARTICLE COMPLEX SUBUNIT 9"/>
    <property type="match status" value="1"/>
</dbReference>
<evidence type="ECO:0000259" key="5">
    <source>
        <dbReference type="Pfam" id="PF26254"/>
    </source>
</evidence>
<dbReference type="Pfam" id="PF26280">
    <property type="entry name" value="Ig_TRAPPC9-Trs120_2nd"/>
    <property type="match status" value="1"/>
</dbReference>
<reference evidence="8" key="1">
    <citation type="submission" date="2022-10" db="EMBL/GenBank/DDBJ databases">
        <authorList>
            <person name="Byrne P K."/>
        </authorList>
    </citation>
    <scope>NUCLEOTIDE SEQUENCE</scope>
    <source>
        <strain evidence="8">CBS7001</strain>
    </source>
</reference>
<feature type="domain" description="Trs120/TRAPPC9 third Ig-like" evidence="6">
    <location>
        <begin position="997"/>
        <end position="1167"/>
    </location>
</feature>
<dbReference type="InterPro" id="IPR058567">
    <property type="entry name" value="Ig_TRAPPC9_Trs120_3rd"/>
</dbReference>
<dbReference type="PANTHER" id="PTHR21512">
    <property type="entry name" value="TRAFFICKING PROTEIN PARTICLE COMPLEX SUBUNIT 9"/>
    <property type="match status" value="1"/>
</dbReference>
<dbReference type="EMBL" id="OX365913">
    <property type="protein sequence ID" value="CAI4056336.1"/>
    <property type="molecule type" value="Genomic_DNA"/>
</dbReference>
<dbReference type="Pfam" id="PF26254">
    <property type="entry name" value="Ig_TRAPPC9-Trs120_1st"/>
    <property type="match status" value="1"/>
</dbReference>
<evidence type="ECO:0000256" key="1">
    <source>
        <dbReference type="ARBA" id="ARBA00004555"/>
    </source>
</evidence>
<dbReference type="Pfam" id="PF26251">
    <property type="entry name" value="TPR_TRAPPC9-Trs120"/>
    <property type="match status" value="1"/>
</dbReference>
<gene>
    <name evidence="8" type="primary">SUVC02G5200</name>
    <name evidence="8" type="ORF">SUVC_02G5200</name>
</gene>
<organism evidence="8 9">
    <name type="scientific">Saccharomyces uvarum</name>
    <name type="common">Yeast</name>
    <name type="synonym">Saccharomyces bayanus var. uvarum</name>
    <dbReference type="NCBI Taxonomy" id="230603"/>
    <lineage>
        <taxon>Eukaryota</taxon>
        <taxon>Fungi</taxon>
        <taxon>Dikarya</taxon>
        <taxon>Ascomycota</taxon>
        <taxon>Saccharomycotina</taxon>
        <taxon>Saccharomycetes</taxon>
        <taxon>Saccharomycetales</taxon>
        <taxon>Saccharomycetaceae</taxon>
        <taxon>Saccharomyces</taxon>
    </lineage>
</organism>
<evidence type="ECO:0000256" key="2">
    <source>
        <dbReference type="ARBA" id="ARBA00023034"/>
    </source>
</evidence>
<feature type="domain" description="Trs120/TRAPPC9 fourth Ig-like" evidence="7">
    <location>
        <begin position="1180"/>
        <end position="1290"/>
    </location>
</feature>
<dbReference type="Proteomes" id="UP001162090">
    <property type="component" value="Chromosome 2"/>
</dbReference>
<dbReference type="InterPro" id="IPR058564">
    <property type="entry name" value="TPR_TRAPPC9_Trs120"/>
</dbReference>
<dbReference type="InterPro" id="IPR058568">
    <property type="entry name" value="Ig_TRAPPC9_Trs120_4th"/>
</dbReference>
<evidence type="ECO:0000259" key="4">
    <source>
        <dbReference type="Pfam" id="PF26251"/>
    </source>
</evidence>
<feature type="domain" description="Trs120/TRAPPC9 first Ig-like" evidence="5">
    <location>
        <begin position="671"/>
        <end position="835"/>
    </location>
</feature>
<dbReference type="InterPro" id="IPR058563">
    <property type="entry name" value="Trs120_TRAPPC9_N"/>
</dbReference>
<name>A0AA35JCV0_SACUV</name>
<feature type="domain" description="Trs120/TRAPPC9 TPR region" evidence="4">
    <location>
        <begin position="411"/>
        <end position="646"/>
    </location>
</feature>
<dbReference type="Pfam" id="PF26283">
    <property type="entry name" value="Ig_TRAPPC9-Trs120_4th"/>
    <property type="match status" value="1"/>
</dbReference>
<comment type="subcellular location">
    <subcellularLocation>
        <location evidence="1">Golgi apparatus</location>
    </subcellularLocation>
</comment>
<dbReference type="Pfam" id="PF26282">
    <property type="entry name" value="Ig_TRAPPC9-Trs120_3rd"/>
    <property type="match status" value="1"/>
</dbReference>
<dbReference type="Pfam" id="PF08626">
    <property type="entry name" value="TRAPPC9-Trs120"/>
    <property type="match status" value="1"/>
</dbReference>
<evidence type="ECO:0000313" key="8">
    <source>
        <dbReference type="EMBL" id="CAI4056336.1"/>
    </source>
</evidence>
<evidence type="ECO:0000313" key="9">
    <source>
        <dbReference type="Proteomes" id="UP001162090"/>
    </source>
</evidence>
<dbReference type="InterPro" id="IPR013935">
    <property type="entry name" value="Trs120_TRAPPC9"/>
</dbReference>
<accession>A0AA35JCV0</accession>
<evidence type="ECO:0008006" key="10">
    <source>
        <dbReference type="Google" id="ProtNLM"/>
    </source>
</evidence>